<dbReference type="GO" id="GO:0004048">
    <property type="term" value="F:anthranilate phosphoribosyltransferase activity"/>
    <property type="evidence" value="ECO:0007669"/>
    <property type="project" value="TreeGrafter"/>
</dbReference>
<evidence type="ECO:0000313" key="7">
    <source>
        <dbReference type="Proteomes" id="UP000594873"/>
    </source>
</evidence>
<dbReference type="GO" id="GO:0004049">
    <property type="term" value="F:anthranilate synthase activity"/>
    <property type="evidence" value="ECO:0007669"/>
    <property type="project" value="UniProtKB-EC"/>
</dbReference>
<keyword evidence="7" id="KW-1185">Reference proteome</keyword>
<dbReference type="PROSITE" id="PS51273">
    <property type="entry name" value="GATASE_TYPE_1"/>
    <property type="match status" value="1"/>
</dbReference>
<sequence>MKSILLIDNLDSFTFNLVEAFHRLGATVRVLRNNVAPGEAFALAGQREALIVLSPGPGAPEDAGCCLDLIRMAKERIPLLGICLGHQAIVLEAGGTVARAPLAVHGKASLLHHDGAGPFAGIGGPVAAGRYHSLCTRDIPPRFRVHAEIDGMAMAITDRNALQTGLQFHPESILTEAGDTMLANILADAAPAGS</sequence>
<reference evidence="6 7" key="1">
    <citation type="submission" date="2020-11" db="EMBL/GenBank/DDBJ databases">
        <title>Genome seq and assembly of Sphingosinicella sp.</title>
        <authorList>
            <person name="Chhetri G."/>
        </authorList>
    </citation>
    <scope>NUCLEOTIDE SEQUENCE [LARGE SCALE GENOMIC DNA]</scope>
    <source>
        <strain evidence="6 7">UDD2</strain>
    </source>
</reference>
<evidence type="ECO:0000259" key="5">
    <source>
        <dbReference type="Pfam" id="PF00117"/>
    </source>
</evidence>
<keyword evidence="2" id="KW-0315">Glutamine amidotransferase</keyword>
<evidence type="ECO:0000256" key="1">
    <source>
        <dbReference type="ARBA" id="ARBA00012266"/>
    </source>
</evidence>
<dbReference type="GO" id="GO:0000162">
    <property type="term" value="P:L-tryptophan biosynthetic process"/>
    <property type="evidence" value="ECO:0007669"/>
    <property type="project" value="TreeGrafter"/>
</dbReference>
<evidence type="ECO:0000313" key="6">
    <source>
        <dbReference type="EMBL" id="QPQ54337.1"/>
    </source>
</evidence>
<dbReference type="CDD" id="cd01743">
    <property type="entry name" value="GATase1_Anthranilate_Synthase"/>
    <property type="match status" value="1"/>
</dbReference>
<dbReference type="PANTHER" id="PTHR43418:SF2">
    <property type="entry name" value="BIFUNCTIONAL PROTEIN TRPGD"/>
    <property type="match status" value="1"/>
</dbReference>
<dbReference type="GO" id="GO:0005829">
    <property type="term" value="C:cytosol"/>
    <property type="evidence" value="ECO:0007669"/>
    <property type="project" value="TreeGrafter"/>
</dbReference>
<dbReference type="PANTHER" id="PTHR43418">
    <property type="entry name" value="MULTIFUNCTIONAL TRYPTOPHAN BIOSYNTHESIS PROTEIN-RELATED"/>
    <property type="match status" value="1"/>
</dbReference>
<dbReference type="PRINTS" id="PR00097">
    <property type="entry name" value="ANTSNTHASEII"/>
</dbReference>
<dbReference type="RefSeq" id="WP_200970864.1">
    <property type="nucleotide sequence ID" value="NZ_CP065592.1"/>
</dbReference>
<organism evidence="6 7">
    <name type="scientific">Allosphingosinicella flava</name>
    <dbReference type="NCBI Taxonomy" id="2771430"/>
    <lineage>
        <taxon>Bacteria</taxon>
        <taxon>Pseudomonadati</taxon>
        <taxon>Pseudomonadota</taxon>
        <taxon>Alphaproteobacteria</taxon>
        <taxon>Sphingomonadales</taxon>
        <taxon>Sphingomonadaceae</taxon>
        <taxon>Allosphingosinicella</taxon>
    </lineage>
</organism>
<evidence type="ECO:0000256" key="3">
    <source>
        <dbReference type="ARBA" id="ARBA00023239"/>
    </source>
</evidence>
<dbReference type="NCBIfam" id="TIGR00566">
    <property type="entry name" value="trpG_papA"/>
    <property type="match status" value="1"/>
</dbReference>
<dbReference type="Proteomes" id="UP000594873">
    <property type="component" value="Chromosome"/>
</dbReference>
<dbReference type="EC" id="4.1.3.27" evidence="1"/>
<evidence type="ECO:0000256" key="4">
    <source>
        <dbReference type="ARBA" id="ARBA00047683"/>
    </source>
</evidence>
<dbReference type="PRINTS" id="PR00096">
    <property type="entry name" value="GATASE"/>
</dbReference>
<dbReference type="InterPro" id="IPR050472">
    <property type="entry name" value="Anth_synth/Amidotransfase"/>
</dbReference>
<dbReference type="AlphaFoldDB" id="A0A7T2LLS7"/>
<dbReference type="PRINTS" id="PR00099">
    <property type="entry name" value="CPSGATASE"/>
</dbReference>
<dbReference type="Pfam" id="PF00117">
    <property type="entry name" value="GATase"/>
    <property type="match status" value="1"/>
</dbReference>
<comment type="catalytic activity">
    <reaction evidence="4">
        <text>chorismate + L-glutamine = anthranilate + pyruvate + L-glutamate + H(+)</text>
        <dbReference type="Rhea" id="RHEA:21732"/>
        <dbReference type="ChEBI" id="CHEBI:15361"/>
        <dbReference type="ChEBI" id="CHEBI:15378"/>
        <dbReference type="ChEBI" id="CHEBI:16567"/>
        <dbReference type="ChEBI" id="CHEBI:29748"/>
        <dbReference type="ChEBI" id="CHEBI:29985"/>
        <dbReference type="ChEBI" id="CHEBI:58359"/>
        <dbReference type="EC" id="4.1.3.27"/>
    </reaction>
</comment>
<dbReference type="Gene3D" id="3.40.50.880">
    <property type="match status" value="1"/>
</dbReference>
<dbReference type="SUPFAM" id="SSF52317">
    <property type="entry name" value="Class I glutamine amidotransferase-like"/>
    <property type="match status" value="1"/>
</dbReference>
<dbReference type="InterPro" id="IPR029062">
    <property type="entry name" value="Class_I_gatase-like"/>
</dbReference>
<accession>A0A7T2LLS7</accession>
<gene>
    <name evidence="6" type="ORF">IC614_08215</name>
</gene>
<keyword evidence="3" id="KW-0456">Lyase</keyword>
<evidence type="ECO:0000256" key="2">
    <source>
        <dbReference type="ARBA" id="ARBA00022962"/>
    </source>
</evidence>
<dbReference type="FunFam" id="3.40.50.880:FF:000003">
    <property type="entry name" value="Anthranilate synthase component II"/>
    <property type="match status" value="1"/>
</dbReference>
<dbReference type="InterPro" id="IPR017926">
    <property type="entry name" value="GATASE"/>
</dbReference>
<dbReference type="InterPro" id="IPR006221">
    <property type="entry name" value="TrpG/PapA_dom"/>
</dbReference>
<dbReference type="KEGG" id="sflv:IC614_08215"/>
<dbReference type="GO" id="GO:0002047">
    <property type="term" value="P:phenazine biosynthetic process"/>
    <property type="evidence" value="ECO:0007669"/>
    <property type="project" value="TreeGrafter"/>
</dbReference>
<name>A0A7T2LLS7_9SPHN</name>
<proteinExistence type="predicted"/>
<feature type="domain" description="Glutamine amidotransferase" evidence="5">
    <location>
        <begin position="5"/>
        <end position="187"/>
    </location>
</feature>
<dbReference type="EMBL" id="CP065592">
    <property type="protein sequence ID" value="QPQ54337.1"/>
    <property type="molecule type" value="Genomic_DNA"/>
</dbReference>
<protein>
    <recommendedName>
        <fullName evidence="1">anthranilate synthase</fullName>
        <ecNumber evidence="1">4.1.3.27</ecNumber>
    </recommendedName>
</protein>